<dbReference type="AlphaFoldDB" id="A0A6A4LFW0"/>
<dbReference type="InterPro" id="IPR036047">
    <property type="entry name" value="F-box-like_dom_sf"/>
</dbReference>
<evidence type="ECO:0000313" key="4">
    <source>
        <dbReference type="Proteomes" id="UP000428333"/>
    </source>
</evidence>
<dbReference type="Proteomes" id="UP000428333">
    <property type="component" value="Linkage Group LG07"/>
</dbReference>
<dbReference type="InterPro" id="IPR001810">
    <property type="entry name" value="F-box_dom"/>
</dbReference>
<evidence type="ECO:0008006" key="5">
    <source>
        <dbReference type="Google" id="ProtNLM"/>
    </source>
</evidence>
<reference evidence="3 4" key="1">
    <citation type="journal article" date="2019" name="Genome Biol. Evol.">
        <title>The Rhododendron genome and chromosomal organization provide insight into shared whole-genome duplications across the heath family (Ericaceae).</title>
        <authorList>
            <person name="Soza V.L."/>
            <person name="Lindsley D."/>
            <person name="Waalkes A."/>
            <person name="Ramage E."/>
            <person name="Patwardhan R.P."/>
            <person name="Burton J.N."/>
            <person name="Adey A."/>
            <person name="Kumar A."/>
            <person name="Qiu R."/>
            <person name="Shendure J."/>
            <person name="Hall B."/>
        </authorList>
    </citation>
    <scope>NUCLEOTIDE SEQUENCE [LARGE SCALE GENOMIC DNA]</scope>
    <source>
        <strain evidence="3">RSF 1966-606</strain>
    </source>
</reference>
<protein>
    <recommendedName>
        <fullName evidence="5">F-box domain-containing protein</fullName>
    </recommendedName>
</protein>
<feature type="non-terminal residue" evidence="3">
    <location>
        <position position="1"/>
    </location>
</feature>
<evidence type="ECO:0000259" key="2">
    <source>
        <dbReference type="Pfam" id="PF08387"/>
    </source>
</evidence>
<keyword evidence="4" id="KW-1185">Reference proteome</keyword>
<accession>A0A6A4LFW0</accession>
<dbReference type="CDD" id="cd22160">
    <property type="entry name" value="F-box_AtFBL13-like"/>
    <property type="match status" value="1"/>
</dbReference>
<proteinExistence type="predicted"/>
<dbReference type="PANTHER" id="PTHR31900">
    <property type="entry name" value="F-BOX/RNI SUPERFAMILY PROTEIN-RELATED"/>
    <property type="match status" value="1"/>
</dbReference>
<dbReference type="EMBL" id="QEFC01001739">
    <property type="protein sequence ID" value="KAE9456252.1"/>
    <property type="molecule type" value="Genomic_DNA"/>
</dbReference>
<dbReference type="Pfam" id="PF00646">
    <property type="entry name" value="F-box"/>
    <property type="match status" value="1"/>
</dbReference>
<feature type="domain" description="F-box" evidence="1">
    <location>
        <begin position="28"/>
        <end position="64"/>
    </location>
</feature>
<dbReference type="InterPro" id="IPR006566">
    <property type="entry name" value="FBD"/>
</dbReference>
<dbReference type="Pfam" id="PF08387">
    <property type="entry name" value="FBD"/>
    <property type="match status" value="1"/>
</dbReference>
<dbReference type="OrthoDB" id="1298252at2759"/>
<name>A0A6A4LFW0_9ERIC</name>
<dbReference type="Gene3D" id="3.80.10.10">
    <property type="entry name" value="Ribonuclease Inhibitor"/>
    <property type="match status" value="1"/>
</dbReference>
<evidence type="ECO:0000313" key="3">
    <source>
        <dbReference type="EMBL" id="KAE9456252.1"/>
    </source>
</evidence>
<dbReference type="InterPro" id="IPR032675">
    <property type="entry name" value="LRR_dom_sf"/>
</dbReference>
<dbReference type="InterPro" id="IPR050232">
    <property type="entry name" value="FBL13/AtMIF1-like"/>
</dbReference>
<dbReference type="PANTHER" id="PTHR31900:SF30">
    <property type="entry name" value="SUPERFAMILY PROTEIN, PUTATIVE-RELATED"/>
    <property type="match status" value="1"/>
</dbReference>
<sequence length="476" mass="53869">MDDVVLLPSSKHQKLSKDVTYGEGMDVISSLSDNVLHHILSFLSTADSIRTSILSRRWQYLWTSISDINLDDISWSKDIDKIKDQCPMCHRFSDFVDRVLLLHDASDIRRLHLNILDPVNSSRLNSWISAAIRHNVQELNLGLAVRTRFLLPCCLFTCESLLVLKLFMQCVLKPPSFIYLLSLKTLVFDNLTFFDDESTQHLFSNCPVLQELALINCGWKNIKTLTISVPTLKRLTIEDDRSLWADALSCVVKVHAPNLIYLKFTSTLKGHFHLCGISSLVNASIDLPHQNLSQQHISRAIGVLTGICNVKSLTVSADTLLVCLLLVFYNIASISDAEDIVGHLPTFPNMTGLELNEEFRSDLTGGLINLLEKSPKLEFLDFAQGFDSDYIHDHEVCLMLERVPSCCCFKRFSLSCFEGKPAEMHFLKLLLKNATVLEKMSLYCEPILSEDSEKEEEVNNQLRGFPRSESCVIELL</sequence>
<comment type="caution">
    <text evidence="3">The sequence shown here is derived from an EMBL/GenBank/DDBJ whole genome shotgun (WGS) entry which is preliminary data.</text>
</comment>
<feature type="domain" description="FBD" evidence="2">
    <location>
        <begin position="410"/>
        <end position="442"/>
    </location>
</feature>
<dbReference type="SUPFAM" id="SSF81383">
    <property type="entry name" value="F-box domain"/>
    <property type="match status" value="1"/>
</dbReference>
<dbReference type="InterPro" id="IPR053781">
    <property type="entry name" value="F-box_AtFBL13-like"/>
</dbReference>
<dbReference type="SUPFAM" id="SSF52047">
    <property type="entry name" value="RNI-like"/>
    <property type="match status" value="1"/>
</dbReference>
<evidence type="ECO:0000259" key="1">
    <source>
        <dbReference type="Pfam" id="PF00646"/>
    </source>
</evidence>
<organism evidence="3 4">
    <name type="scientific">Rhododendron williamsianum</name>
    <dbReference type="NCBI Taxonomy" id="262921"/>
    <lineage>
        <taxon>Eukaryota</taxon>
        <taxon>Viridiplantae</taxon>
        <taxon>Streptophyta</taxon>
        <taxon>Embryophyta</taxon>
        <taxon>Tracheophyta</taxon>
        <taxon>Spermatophyta</taxon>
        <taxon>Magnoliopsida</taxon>
        <taxon>eudicotyledons</taxon>
        <taxon>Gunneridae</taxon>
        <taxon>Pentapetalae</taxon>
        <taxon>asterids</taxon>
        <taxon>Ericales</taxon>
        <taxon>Ericaceae</taxon>
        <taxon>Ericoideae</taxon>
        <taxon>Rhodoreae</taxon>
        <taxon>Rhododendron</taxon>
    </lineage>
</organism>
<gene>
    <name evidence="3" type="ORF">C3L33_11848</name>
</gene>